<keyword evidence="2" id="KW-0449">Lipoprotein</keyword>
<dbReference type="OrthoDB" id="5740854at2"/>
<evidence type="ECO:0000313" key="3">
    <source>
        <dbReference type="Proteomes" id="UP000184346"/>
    </source>
</evidence>
<gene>
    <name evidence="2" type="ORF">SAMN02745148_01302</name>
</gene>
<accession>A0A1M4X374</accession>
<name>A0A1M4X374_9GAMM</name>
<dbReference type="AlphaFoldDB" id="A0A1M4X374"/>
<feature type="chain" id="PRO_5011979418" evidence="1">
    <location>
        <begin position="21"/>
        <end position="197"/>
    </location>
</feature>
<evidence type="ECO:0000313" key="2">
    <source>
        <dbReference type="EMBL" id="SHE87954.1"/>
    </source>
</evidence>
<dbReference type="Pfam" id="PF03923">
    <property type="entry name" value="Lipoprotein_16"/>
    <property type="match status" value="1"/>
</dbReference>
<keyword evidence="3" id="KW-1185">Reference proteome</keyword>
<dbReference type="PROSITE" id="PS51257">
    <property type="entry name" value="PROKAR_LIPOPROTEIN"/>
    <property type="match status" value="1"/>
</dbReference>
<proteinExistence type="predicted"/>
<organism evidence="2 3">
    <name type="scientific">Modicisalibacter ilicicola DSM 19980</name>
    <dbReference type="NCBI Taxonomy" id="1121942"/>
    <lineage>
        <taxon>Bacteria</taxon>
        <taxon>Pseudomonadati</taxon>
        <taxon>Pseudomonadota</taxon>
        <taxon>Gammaproteobacteria</taxon>
        <taxon>Oceanospirillales</taxon>
        <taxon>Halomonadaceae</taxon>
        <taxon>Modicisalibacter</taxon>
    </lineage>
</organism>
<sequence>MRISKAAIFLGWFAAMLLLAGCAQSPHYLQVEPSVGENLSRVGNGQSVTLNVVDGRESDVLGTRSGAAMSTAVISVEAYDLMPKLQNQSEMALRQMGFNPTSEPATDRPSLTLTLTDLNYQKAEGKPLLDKAVLLARFQAEATNDRMTYTGTYTAKRQQDYALKPDREANTAMVNDLLSRALQRAFNDPQIGNLLAR</sequence>
<dbReference type="STRING" id="1121942.SAMN02745148_01302"/>
<protein>
    <submittedName>
        <fullName evidence="2">Uncharacterized lipoprotein</fullName>
    </submittedName>
</protein>
<dbReference type="Proteomes" id="UP000184346">
    <property type="component" value="Unassembled WGS sequence"/>
</dbReference>
<dbReference type="InterPro" id="IPR005619">
    <property type="entry name" value="Uncharacterised_YajG"/>
</dbReference>
<reference evidence="2 3" key="1">
    <citation type="submission" date="2016-11" db="EMBL/GenBank/DDBJ databases">
        <authorList>
            <person name="Jaros S."/>
            <person name="Januszkiewicz K."/>
            <person name="Wedrychowicz H."/>
        </authorList>
    </citation>
    <scope>NUCLEOTIDE SEQUENCE [LARGE SCALE GENOMIC DNA]</scope>
    <source>
        <strain evidence="2 3">DSM 19980</strain>
    </source>
</reference>
<feature type="signal peptide" evidence="1">
    <location>
        <begin position="1"/>
        <end position="20"/>
    </location>
</feature>
<keyword evidence="1" id="KW-0732">Signal</keyword>
<dbReference type="RefSeq" id="WP_072820978.1">
    <property type="nucleotide sequence ID" value="NZ_FQUJ01000005.1"/>
</dbReference>
<dbReference type="EMBL" id="FQUJ01000005">
    <property type="protein sequence ID" value="SHE87954.1"/>
    <property type="molecule type" value="Genomic_DNA"/>
</dbReference>
<evidence type="ECO:0000256" key="1">
    <source>
        <dbReference type="SAM" id="SignalP"/>
    </source>
</evidence>